<name>A0A0C6P623_BORBO</name>
<evidence type="ECO:0000313" key="3">
    <source>
        <dbReference type="Proteomes" id="UP000007564"/>
    </source>
</evidence>
<dbReference type="GO" id="GO:0016787">
    <property type="term" value="F:hydrolase activity"/>
    <property type="evidence" value="ECO:0007669"/>
    <property type="project" value="UniProtKB-KW"/>
</dbReference>
<dbReference type="SUPFAM" id="SSF53474">
    <property type="entry name" value="alpha/beta-Hydrolases"/>
    <property type="match status" value="1"/>
</dbReference>
<dbReference type="PANTHER" id="PTHR43433:SF10">
    <property type="entry name" value="AB HYDROLASE-1 DOMAIN-CONTAINING PROTEIN"/>
    <property type="match status" value="1"/>
</dbReference>
<dbReference type="PRINTS" id="PR00111">
    <property type="entry name" value="ABHYDROLASE"/>
</dbReference>
<dbReference type="GeneID" id="56479626"/>
<proteinExistence type="predicted"/>
<sequence length="269" mass="28336">MIRQRMTDFTVILPDGARLAARETGAGEAVLLVSGLGGTGAFWTPVAAGLQGRRCVMFDQRGVAGSTRGDAAVDIARLAADAWAVLDARGIERAHLVGHSTGGCIVQQMALSAPARAASLVLGGTWGGRNAYMQSLFAMRAALLEASPALYEQAGAYLSYPAAWLLAHPEAVPAAAAPWPAQRVAVVRERIAALLAYDRLDDLPGLDAPALVLGARDDQIVPFALQQQLARVLPGAQLRPLEHGGHFFPIVRGADYVAALLDWLGHHSL</sequence>
<dbReference type="InterPro" id="IPR029058">
    <property type="entry name" value="AB_hydrolase_fold"/>
</dbReference>
<reference evidence="2 3" key="1">
    <citation type="journal article" date="2012" name="BMC Genomics">
        <title>Comparative genomics of the classical Bordetella subspecies: the evolution and exchange of virulence-associated diversity amongst closely related pathogens.</title>
        <authorList>
            <person name="Park J."/>
            <person name="Zhang Y."/>
            <person name="Buboltz A.M."/>
            <person name="Zhang X."/>
            <person name="Schuster S.C."/>
            <person name="Ahuja U."/>
            <person name="Liu M."/>
            <person name="Miller J.F."/>
            <person name="Sebaihia M."/>
            <person name="Bentley S.D."/>
            <person name="Parkhill J."/>
            <person name="Harvill E.T."/>
        </authorList>
    </citation>
    <scope>NUCLEOTIDE SEQUENCE [LARGE SCALE GENOMIC DNA]</scope>
    <source>
        <strain evidence="2 3">253</strain>
    </source>
</reference>
<feature type="domain" description="AB hydrolase-1" evidence="1">
    <location>
        <begin position="29"/>
        <end position="250"/>
    </location>
</feature>
<dbReference type="Gene3D" id="3.40.50.1820">
    <property type="entry name" value="alpha/beta hydrolase"/>
    <property type="match status" value="1"/>
</dbReference>
<keyword evidence="2" id="KW-0378">Hydrolase</keyword>
<dbReference type="InterPro" id="IPR050471">
    <property type="entry name" value="AB_hydrolase"/>
</dbReference>
<dbReference type="Pfam" id="PF00561">
    <property type="entry name" value="Abhydrolase_1"/>
    <property type="match status" value="1"/>
</dbReference>
<gene>
    <name evidence="2" type="primary">bioH</name>
    <name evidence="2" type="ORF">BN112_1769</name>
</gene>
<dbReference type="EMBL" id="HE965806">
    <property type="protein sequence ID" value="CCJ53686.1"/>
    <property type="molecule type" value="Genomic_DNA"/>
</dbReference>
<dbReference type="InterPro" id="IPR000073">
    <property type="entry name" value="AB_hydrolase_1"/>
</dbReference>
<dbReference type="Proteomes" id="UP000007564">
    <property type="component" value="Chromosome"/>
</dbReference>
<dbReference type="PANTHER" id="PTHR43433">
    <property type="entry name" value="HYDROLASE, ALPHA/BETA FOLD FAMILY PROTEIN"/>
    <property type="match status" value="1"/>
</dbReference>
<evidence type="ECO:0000259" key="1">
    <source>
        <dbReference type="Pfam" id="PF00561"/>
    </source>
</evidence>
<dbReference type="OrthoDB" id="9799989at2"/>
<dbReference type="AlphaFoldDB" id="A0A0C6P623"/>
<protein>
    <submittedName>
        <fullName evidence="2">Putative hydrolase</fullName>
    </submittedName>
</protein>
<organism evidence="2 3">
    <name type="scientific">Bordetella bronchiseptica 253</name>
    <dbReference type="NCBI Taxonomy" id="568707"/>
    <lineage>
        <taxon>Bacteria</taxon>
        <taxon>Pseudomonadati</taxon>
        <taxon>Pseudomonadota</taxon>
        <taxon>Betaproteobacteria</taxon>
        <taxon>Burkholderiales</taxon>
        <taxon>Alcaligenaceae</taxon>
        <taxon>Bordetella</taxon>
    </lineage>
</organism>
<dbReference type="HOGENOM" id="CLU_020336_50_1_4"/>
<evidence type="ECO:0000313" key="2">
    <source>
        <dbReference type="EMBL" id="CCJ53686.1"/>
    </source>
</evidence>
<dbReference type="KEGG" id="bbh:BN112_1769"/>
<accession>A0A0C6P623</accession>
<dbReference type="RefSeq" id="WP_003810025.1">
    <property type="nucleotide sequence ID" value="NC_019382.1"/>
</dbReference>